<evidence type="ECO:0000256" key="7">
    <source>
        <dbReference type="ARBA" id="ARBA00029745"/>
    </source>
</evidence>
<evidence type="ECO:0000313" key="12">
    <source>
        <dbReference type="EMBL" id="MFC4700667.1"/>
    </source>
</evidence>
<dbReference type="GO" id="GO:0030366">
    <property type="term" value="F:molybdopterin synthase activity"/>
    <property type="evidence" value="ECO:0007669"/>
    <property type="project" value="UniProtKB-EC"/>
</dbReference>
<dbReference type="SUPFAM" id="SSF54690">
    <property type="entry name" value="Molybdopterin synthase subunit MoaE"/>
    <property type="match status" value="1"/>
</dbReference>
<dbReference type="Pfam" id="PF02391">
    <property type="entry name" value="MoaE"/>
    <property type="match status" value="1"/>
</dbReference>
<evidence type="ECO:0000256" key="5">
    <source>
        <dbReference type="ARBA" id="ARBA00023150"/>
    </source>
</evidence>
<evidence type="ECO:0000256" key="9">
    <source>
        <dbReference type="ARBA" id="ARBA00030781"/>
    </source>
</evidence>
<comment type="caution">
    <text evidence="12">The sequence shown here is derived from an EMBL/GenBank/DDBJ whole genome shotgun (WGS) entry which is preliminary data.</text>
</comment>
<evidence type="ECO:0000256" key="3">
    <source>
        <dbReference type="ARBA" id="ARBA00011950"/>
    </source>
</evidence>
<protein>
    <recommendedName>
        <fullName evidence="4">Molybdopterin synthase catalytic subunit</fullName>
        <ecNumber evidence="3">2.8.1.12</ecNumber>
    </recommendedName>
    <alternativeName>
        <fullName evidence="9">MPT synthase subunit 2</fullName>
    </alternativeName>
    <alternativeName>
        <fullName evidence="7">Molybdenum cofactor biosynthesis protein E</fullName>
    </alternativeName>
    <alternativeName>
        <fullName evidence="8">Molybdopterin-converting factor large subunit</fullName>
    </alternativeName>
    <alternativeName>
        <fullName evidence="10">Molybdopterin-converting factor subunit 2</fullName>
    </alternativeName>
</protein>
<dbReference type="InterPro" id="IPR036563">
    <property type="entry name" value="MoaE_sf"/>
</dbReference>
<evidence type="ECO:0000256" key="11">
    <source>
        <dbReference type="ARBA" id="ARBA00049878"/>
    </source>
</evidence>
<gene>
    <name evidence="12" type="primary">moaE</name>
    <name evidence="12" type="ORF">ACFO4O_10885</name>
</gene>
<evidence type="ECO:0000256" key="10">
    <source>
        <dbReference type="ARBA" id="ARBA00032474"/>
    </source>
</evidence>
<dbReference type="PANTHER" id="PTHR23404">
    <property type="entry name" value="MOLYBDOPTERIN SYNTHASE RELATED"/>
    <property type="match status" value="1"/>
</dbReference>
<organism evidence="12 13">
    <name type="scientific">Glaciecola siphonariae</name>
    <dbReference type="NCBI Taxonomy" id="521012"/>
    <lineage>
        <taxon>Bacteria</taxon>
        <taxon>Pseudomonadati</taxon>
        <taxon>Pseudomonadota</taxon>
        <taxon>Gammaproteobacteria</taxon>
        <taxon>Alteromonadales</taxon>
        <taxon>Alteromonadaceae</taxon>
        <taxon>Glaciecola</taxon>
    </lineage>
</organism>
<evidence type="ECO:0000256" key="1">
    <source>
        <dbReference type="ARBA" id="ARBA00005046"/>
    </source>
</evidence>
<dbReference type="Proteomes" id="UP001595897">
    <property type="component" value="Unassembled WGS sequence"/>
</dbReference>
<evidence type="ECO:0000313" key="13">
    <source>
        <dbReference type="Proteomes" id="UP001595897"/>
    </source>
</evidence>
<evidence type="ECO:0000256" key="4">
    <source>
        <dbReference type="ARBA" id="ARBA00013858"/>
    </source>
</evidence>
<comment type="catalytic activity">
    <reaction evidence="11">
        <text>2 [molybdopterin-synthase sulfur-carrier protein]-C-terminal-Gly-aminoethanethioate + cyclic pyranopterin phosphate + H2O = molybdopterin + 2 [molybdopterin-synthase sulfur-carrier protein]-C-terminal Gly-Gly + 2 H(+)</text>
        <dbReference type="Rhea" id="RHEA:26333"/>
        <dbReference type="Rhea" id="RHEA-COMP:12202"/>
        <dbReference type="Rhea" id="RHEA-COMP:19907"/>
        <dbReference type="ChEBI" id="CHEBI:15377"/>
        <dbReference type="ChEBI" id="CHEBI:15378"/>
        <dbReference type="ChEBI" id="CHEBI:58698"/>
        <dbReference type="ChEBI" id="CHEBI:59648"/>
        <dbReference type="ChEBI" id="CHEBI:90778"/>
        <dbReference type="ChEBI" id="CHEBI:232372"/>
        <dbReference type="EC" id="2.8.1.12"/>
    </reaction>
</comment>
<dbReference type="Gene3D" id="3.90.1170.40">
    <property type="entry name" value="Molybdopterin biosynthesis MoaE subunit"/>
    <property type="match status" value="1"/>
</dbReference>
<keyword evidence="5" id="KW-0501">Molybdenum cofactor biosynthesis</keyword>
<evidence type="ECO:0000256" key="6">
    <source>
        <dbReference type="ARBA" id="ARBA00026066"/>
    </source>
</evidence>
<sequence>MIQIQQEDFSMGAEYDALRTQASGDGAIVTFTGLVREFNDDASVSSMFIEHYPGMTEKSLMNICNQAKQRWNLGQIKIIHRVGMLEACEQIVFVGVTSRHRNDAFTAAQFIMDHLKNDAPLWKKEGNPKAMKWVATKASDKAALANWSK</sequence>
<comment type="similarity">
    <text evidence="2">Belongs to the MoaE family.</text>
</comment>
<evidence type="ECO:0000256" key="8">
    <source>
        <dbReference type="ARBA" id="ARBA00030407"/>
    </source>
</evidence>
<dbReference type="EC" id="2.8.1.12" evidence="3"/>
<proteinExistence type="inferred from homology"/>
<name>A0ABV9LVW4_9ALTE</name>
<dbReference type="RefSeq" id="WP_382408422.1">
    <property type="nucleotide sequence ID" value="NZ_JBHSGU010000003.1"/>
</dbReference>
<comment type="subunit">
    <text evidence="6">Heterotetramer of 2 MoaD subunits and 2 MoaE subunits. Also stable as homodimer. The enzyme changes between these two forms during catalysis.</text>
</comment>
<accession>A0ABV9LVW4</accession>
<reference evidence="13" key="1">
    <citation type="journal article" date="2019" name="Int. J. Syst. Evol. Microbiol.">
        <title>The Global Catalogue of Microorganisms (GCM) 10K type strain sequencing project: providing services to taxonomists for standard genome sequencing and annotation.</title>
        <authorList>
            <consortium name="The Broad Institute Genomics Platform"/>
            <consortium name="The Broad Institute Genome Sequencing Center for Infectious Disease"/>
            <person name="Wu L."/>
            <person name="Ma J."/>
        </authorList>
    </citation>
    <scope>NUCLEOTIDE SEQUENCE [LARGE SCALE GENOMIC DNA]</scope>
    <source>
        <strain evidence="13">KACC 12507</strain>
    </source>
</reference>
<evidence type="ECO:0000256" key="2">
    <source>
        <dbReference type="ARBA" id="ARBA00005426"/>
    </source>
</evidence>
<keyword evidence="12" id="KW-0808">Transferase</keyword>
<dbReference type="NCBIfam" id="NF007959">
    <property type="entry name" value="PRK10678.1"/>
    <property type="match status" value="1"/>
</dbReference>
<dbReference type="EMBL" id="JBHSGU010000003">
    <property type="protein sequence ID" value="MFC4700667.1"/>
    <property type="molecule type" value="Genomic_DNA"/>
</dbReference>
<dbReference type="InterPro" id="IPR003448">
    <property type="entry name" value="Mopterin_biosynth_MoaE"/>
</dbReference>
<comment type="pathway">
    <text evidence="1">Cofactor biosynthesis; molybdopterin biosynthesis.</text>
</comment>
<keyword evidence="13" id="KW-1185">Reference proteome</keyword>
<dbReference type="CDD" id="cd00756">
    <property type="entry name" value="MoaE"/>
    <property type="match status" value="1"/>
</dbReference>